<dbReference type="PANTHER" id="PTHR12552:SF2">
    <property type="entry name" value="OLIGOPHRENIN-1"/>
    <property type="match status" value="1"/>
</dbReference>
<reference evidence="7" key="1">
    <citation type="submission" date="2025-08" db="UniProtKB">
        <authorList>
            <consortium name="Ensembl"/>
        </authorList>
    </citation>
    <scope>IDENTIFICATION</scope>
</reference>
<evidence type="ECO:0000259" key="5">
    <source>
        <dbReference type="PROSITE" id="PS50003"/>
    </source>
</evidence>
<protein>
    <recommendedName>
        <fullName evidence="9">Oligophrenin 1</fullName>
    </recommendedName>
</protein>
<feature type="region of interest" description="Disordered" evidence="3">
    <location>
        <begin position="520"/>
        <end position="564"/>
    </location>
</feature>
<keyword evidence="4" id="KW-0812">Transmembrane</keyword>
<evidence type="ECO:0000256" key="2">
    <source>
        <dbReference type="SAM" id="Coils"/>
    </source>
</evidence>
<evidence type="ECO:0000313" key="7">
    <source>
        <dbReference type="Ensembl" id="ENSSRHP00000090318.1"/>
    </source>
</evidence>
<dbReference type="PROSITE" id="PS50003">
    <property type="entry name" value="PH_DOMAIN"/>
    <property type="match status" value="1"/>
</dbReference>
<dbReference type="InterPro" id="IPR047225">
    <property type="entry name" value="PH_GRAF"/>
</dbReference>
<keyword evidence="1" id="KW-0343">GTPase activation</keyword>
<dbReference type="Pfam" id="PF00169">
    <property type="entry name" value="PH"/>
    <property type="match status" value="1"/>
</dbReference>
<feature type="coiled-coil region" evidence="2">
    <location>
        <begin position="201"/>
        <end position="228"/>
    </location>
</feature>
<evidence type="ECO:0008006" key="9">
    <source>
        <dbReference type="Google" id="ProtNLM"/>
    </source>
</evidence>
<evidence type="ECO:0000256" key="4">
    <source>
        <dbReference type="SAM" id="Phobius"/>
    </source>
</evidence>
<feature type="transmembrane region" description="Helical" evidence="4">
    <location>
        <begin position="83"/>
        <end position="103"/>
    </location>
</feature>
<dbReference type="Pfam" id="PF00620">
    <property type="entry name" value="RhoGAP"/>
    <property type="match status" value="1"/>
</dbReference>
<dbReference type="InterPro" id="IPR047234">
    <property type="entry name" value="GRAF_fam"/>
</dbReference>
<evidence type="ECO:0000313" key="8">
    <source>
        <dbReference type="Proteomes" id="UP000472270"/>
    </source>
</evidence>
<dbReference type="GO" id="GO:0005737">
    <property type="term" value="C:cytoplasm"/>
    <property type="evidence" value="ECO:0007669"/>
    <property type="project" value="InterPro"/>
</dbReference>
<evidence type="ECO:0000259" key="6">
    <source>
        <dbReference type="PROSITE" id="PS50238"/>
    </source>
</evidence>
<dbReference type="SUPFAM" id="SSF103657">
    <property type="entry name" value="BAR/IMD domain-like"/>
    <property type="match status" value="1"/>
</dbReference>
<evidence type="ECO:0000256" key="3">
    <source>
        <dbReference type="SAM" id="MobiDB-lite"/>
    </source>
</evidence>
<dbReference type="SUPFAM" id="SSF48350">
    <property type="entry name" value="GTPase activation domain, GAP"/>
    <property type="match status" value="1"/>
</dbReference>
<feature type="domain" description="PH" evidence="5">
    <location>
        <begin position="242"/>
        <end position="345"/>
    </location>
</feature>
<keyword evidence="4" id="KW-1133">Transmembrane helix</keyword>
<dbReference type="SMART" id="SM00324">
    <property type="entry name" value="RhoGAP"/>
    <property type="match status" value="1"/>
</dbReference>
<proteinExistence type="predicted"/>
<sequence length="564" mass="65569">MGHPPLEFSDCYSDNPDFRERLKCYENELEKTNKFLKDAIKDGNSVINTIKEYSLAVQKFSQTLQSFQFDFIGDTLTDDEMNIVVFSLIFSVLSYLFACVHVFQERRKKFEKESEKYYSQLDKHMNLSSKKKETQLQEADEQLDKERQTFYESSIEYVYQIQQVQDRKKFDVVEPVLAFLQSILTLNNLTVEMTQDFLPYKQELQLSLQNTRNHFESTREEMEELMKRKKGSAQICIRHSQQATMEGYLYVQEKWALGVTWVKYYCKYFKDSKLFIMVPMEQKTGTKQTTSQLTLKSCVRRKTDSTDKRFCFDIETNERCSPVLLQAISEVNRKQWMEAMDGKEPVGLTLSLFTPSRVRLCAIYLSLSLSVFICPPLSVDPKCPADVDFNSTDMDIKTITSALKFYLRSLSEPLMTYSLHGELILAAKSENLDYRLGAVHSLVYKLPERNREMLELLIKHLVSVCSHSIENLMTVSNMGVIFGPTLMRAEEETVAAMLDIKFQNIVMEILIEDYSKIFKGPPEETTPPPIPPPRVTPRRRQPITISKRPPRLFPGLQPPVFERK</sequence>
<dbReference type="GO" id="GO:0007165">
    <property type="term" value="P:signal transduction"/>
    <property type="evidence" value="ECO:0007669"/>
    <property type="project" value="InterPro"/>
</dbReference>
<dbReference type="InterPro" id="IPR001849">
    <property type="entry name" value="PH_domain"/>
</dbReference>
<organism evidence="7 8">
    <name type="scientific">Sinocyclocheilus rhinocerous</name>
    <dbReference type="NCBI Taxonomy" id="307959"/>
    <lineage>
        <taxon>Eukaryota</taxon>
        <taxon>Metazoa</taxon>
        <taxon>Chordata</taxon>
        <taxon>Craniata</taxon>
        <taxon>Vertebrata</taxon>
        <taxon>Euteleostomi</taxon>
        <taxon>Actinopterygii</taxon>
        <taxon>Neopterygii</taxon>
        <taxon>Teleostei</taxon>
        <taxon>Ostariophysi</taxon>
        <taxon>Cypriniformes</taxon>
        <taxon>Cyprinidae</taxon>
        <taxon>Cyprininae</taxon>
        <taxon>Sinocyclocheilus</taxon>
    </lineage>
</organism>
<dbReference type="SMART" id="SM00233">
    <property type="entry name" value="PH"/>
    <property type="match status" value="1"/>
</dbReference>
<feature type="domain" description="Rho-GAP" evidence="6">
    <location>
        <begin position="312"/>
        <end position="518"/>
    </location>
</feature>
<dbReference type="Gene3D" id="1.10.555.10">
    <property type="entry name" value="Rho GTPase activation protein"/>
    <property type="match status" value="1"/>
</dbReference>
<dbReference type="Gene3D" id="1.20.1270.60">
    <property type="entry name" value="Arfaptin homology (AH) domain/BAR domain"/>
    <property type="match status" value="1"/>
</dbReference>
<dbReference type="Proteomes" id="UP000472270">
    <property type="component" value="Unassembled WGS sequence"/>
</dbReference>
<gene>
    <name evidence="7" type="primary">ophn1</name>
</gene>
<dbReference type="InterPro" id="IPR004148">
    <property type="entry name" value="BAR_dom"/>
</dbReference>
<dbReference type="GO" id="GO:0005096">
    <property type="term" value="F:GTPase activator activity"/>
    <property type="evidence" value="ECO:0007669"/>
    <property type="project" value="UniProtKB-KW"/>
</dbReference>
<dbReference type="SUPFAM" id="SSF50729">
    <property type="entry name" value="PH domain-like"/>
    <property type="match status" value="1"/>
</dbReference>
<dbReference type="InterPro" id="IPR008936">
    <property type="entry name" value="Rho_GTPase_activation_prot"/>
</dbReference>
<feature type="compositionally biased region" description="Pro residues" evidence="3">
    <location>
        <begin position="524"/>
        <end position="535"/>
    </location>
</feature>
<evidence type="ECO:0000256" key="1">
    <source>
        <dbReference type="ARBA" id="ARBA00022468"/>
    </source>
</evidence>
<accession>A0A673ML06</accession>
<dbReference type="InterPro" id="IPR011993">
    <property type="entry name" value="PH-like_dom_sf"/>
</dbReference>
<keyword evidence="8" id="KW-1185">Reference proteome</keyword>
<dbReference type="CDD" id="cd01249">
    <property type="entry name" value="BAR-PH_GRAF_family"/>
    <property type="match status" value="1"/>
</dbReference>
<reference evidence="7" key="2">
    <citation type="submission" date="2025-09" db="UniProtKB">
        <authorList>
            <consortium name="Ensembl"/>
        </authorList>
    </citation>
    <scope>IDENTIFICATION</scope>
</reference>
<dbReference type="InterPro" id="IPR000198">
    <property type="entry name" value="RhoGAP_dom"/>
</dbReference>
<name>A0A673ML06_9TELE</name>
<dbReference type="Ensembl" id="ENSSRHT00000092757.1">
    <property type="protein sequence ID" value="ENSSRHP00000090318.1"/>
    <property type="gene ID" value="ENSSRHG00000043958.1"/>
</dbReference>
<dbReference type="PANTHER" id="PTHR12552">
    <property type="entry name" value="OLIGOPHRENIN 1"/>
    <property type="match status" value="1"/>
</dbReference>
<dbReference type="PROSITE" id="PS50238">
    <property type="entry name" value="RHOGAP"/>
    <property type="match status" value="1"/>
</dbReference>
<dbReference type="AlphaFoldDB" id="A0A673ML06"/>
<dbReference type="Gene3D" id="2.30.29.30">
    <property type="entry name" value="Pleckstrin-homology domain (PH domain)/Phosphotyrosine-binding domain (PTB)"/>
    <property type="match status" value="1"/>
</dbReference>
<keyword evidence="2" id="KW-0175">Coiled coil</keyword>
<keyword evidence="4" id="KW-0472">Membrane</keyword>
<dbReference type="Pfam" id="PF16746">
    <property type="entry name" value="BAR_3"/>
    <property type="match status" value="2"/>
</dbReference>
<dbReference type="InterPro" id="IPR027267">
    <property type="entry name" value="AH/BAR_dom_sf"/>
</dbReference>